<evidence type="ECO:0000313" key="2">
    <source>
        <dbReference type="EMBL" id="GAB46939.1"/>
    </source>
</evidence>
<evidence type="ECO:0000313" key="3">
    <source>
        <dbReference type="Proteomes" id="UP000004367"/>
    </source>
</evidence>
<feature type="region of interest" description="Disordered" evidence="1">
    <location>
        <begin position="1"/>
        <end position="35"/>
    </location>
</feature>
<organism evidence="2 3">
    <name type="scientific">Mobilicoccus pelagius NBRC 104925</name>
    <dbReference type="NCBI Taxonomy" id="1089455"/>
    <lineage>
        <taxon>Bacteria</taxon>
        <taxon>Bacillati</taxon>
        <taxon>Actinomycetota</taxon>
        <taxon>Actinomycetes</taxon>
        <taxon>Micrococcales</taxon>
        <taxon>Dermatophilaceae</taxon>
        <taxon>Mobilicoccus</taxon>
    </lineage>
</organism>
<accession>H5UMI1</accession>
<dbReference type="STRING" id="1089455.MOPEL_001_00570"/>
<gene>
    <name evidence="2" type="ORF">MOPEL_001_00570</name>
</gene>
<keyword evidence="3" id="KW-1185">Reference proteome</keyword>
<dbReference type="Proteomes" id="UP000004367">
    <property type="component" value="Unassembled WGS sequence"/>
</dbReference>
<protein>
    <submittedName>
        <fullName evidence="2">Uncharacterized protein</fullName>
    </submittedName>
</protein>
<dbReference type="EMBL" id="BAFE01000001">
    <property type="protein sequence ID" value="GAB46939.1"/>
    <property type="molecule type" value="Genomic_DNA"/>
</dbReference>
<evidence type="ECO:0000256" key="1">
    <source>
        <dbReference type="SAM" id="MobiDB-lite"/>
    </source>
</evidence>
<reference evidence="2 3" key="1">
    <citation type="submission" date="2012-02" db="EMBL/GenBank/DDBJ databases">
        <title>Whole genome shotgun sequence of Mobilicoccus pelagius NBRC 104925.</title>
        <authorList>
            <person name="Yoshida Y."/>
            <person name="Hosoyama A."/>
            <person name="Tsuchikane K."/>
            <person name="Katsumata H."/>
            <person name="Yamazaki S."/>
            <person name="Fujita N."/>
        </authorList>
    </citation>
    <scope>NUCLEOTIDE SEQUENCE [LARGE SCALE GENOMIC DNA]</scope>
    <source>
        <strain evidence="2 3">NBRC 104925</strain>
    </source>
</reference>
<dbReference type="AlphaFoldDB" id="H5UMI1"/>
<feature type="compositionally biased region" description="Gly residues" evidence="1">
    <location>
        <begin position="1"/>
        <end position="12"/>
    </location>
</feature>
<name>H5UMI1_9MICO</name>
<sequence>MSATRGTGGGWPGTPPTPGTSSFGPPLLPPSDAAGPTEAFPRHLFTIDCRPEAMRAAARGYRAVAAEAERWDARIEGAGTASWAGAEGDAYRRARTAYRPMLAAARESFAGLDREVDRCATAVEYAIRRMDVVRSAAETTWARLQEARAEARARPAFPSLVPGLAPMSSEAFDRRVQSTRRTMDLLVEEAAGVRRAVAEAAAQTVADIARLAPPGPVPLPGRDPFGPSVVSRETYEASGTATYQVLVGDRTLRVEQTLLSDGRWRTTVTTVGTLGVEVAPRLAKFEVGGKDIAGGMPDASIGATTSGAVDLVWYSSSRGEADVKAARALALLGTAAITNIPLPPGLLRVEAVGMSAEVEATGSVGYDPSSANPIHTGEEAGGVGASAAAGARVRHEQARDGSREDTLALFARGQAEHPWFDEEGPTQKTYGGSGEVTATMRTGPEGQSILLLSSSRQKAGEDNRYQKRWARVLTPEEARRFRNGVDEIARTKGIGRKGSAAQRTVALIAETRNLTADSPQVRDGTVRMTEATYETETVAEPTISGELGRVGLGAEAKVEREKLVEERTVG</sequence>
<proteinExistence type="predicted"/>
<comment type="caution">
    <text evidence="2">The sequence shown here is derived from an EMBL/GenBank/DDBJ whole genome shotgun (WGS) entry which is preliminary data.</text>
</comment>